<evidence type="ECO:0000256" key="2">
    <source>
        <dbReference type="SAM" id="SignalP"/>
    </source>
</evidence>
<feature type="transmembrane region" description="Helical" evidence="1">
    <location>
        <begin position="42"/>
        <end position="59"/>
    </location>
</feature>
<keyword evidence="2" id="KW-0732">Signal</keyword>
<proteinExistence type="predicted"/>
<feature type="signal peptide" evidence="2">
    <location>
        <begin position="1"/>
        <end position="26"/>
    </location>
</feature>
<evidence type="ECO:0008006" key="5">
    <source>
        <dbReference type="Google" id="ProtNLM"/>
    </source>
</evidence>
<feature type="transmembrane region" description="Helical" evidence="1">
    <location>
        <begin position="119"/>
        <end position="139"/>
    </location>
</feature>
<organism evidence="3 4">
    <name type="scientific">Rhodoplanes roseus</name>
    <dbReference type="NCBI Taxonomy" id="29409"/>
    <lineage>
        <taxon>Bacteria</taxon>
        <taxon>Pseudomonadati</taxon>
        <taxon>Pseudomonadota</taxon>
        <taxon>Alphaproteobacteria</taxon>
        <taxon>Hyphomicrobiales</taxon>
        <taxon>Nitrobacteraceae</taxon>
        <taxon>Rhodoplanes</taxon>
    </lineage>
</organism>
<name>A0A327KW78_9BRAD</name>
<comment type="caution">
    <text evidence="3">The sequence shown here is derived from an EMBL/GenBank/DDBJ whole genome shotgun (WGS) entry which is preliminary data.</text>
</comment>
<evidence type="ECO:0000313" key="4">
    <source>
        <dbReference type="Proteomes" id="UP000249130"/>
    </source>
</evidence>
<dbReference type="Proteomes" id="UP000249130">
    <property type="component" value="Unassembled WGS sequence"/>
</dbReference>
<sequence>MTAMRALLLLLTACAALALIAGAALAALLLAGVSSPGLDTATLVVRLAVFPVLLALLIVHEMRRRRTTAGTREDWSRTMAAAPTWLRLLRHALFVWVAIDFLRMLAGPFIGRPVAPGETWSIWLFLWTACLTLAVVALLRTPATPRVTDPG</sequence>
<feature type="chain" id="PRO_5016302224" description="DUF2975 domain-containing protein" evidence="2">
    <location>
        <begin position="27"/>
        <end position="151"/>
    </location>
</feature>
<accession>A0A327KW78</accession>
<gene>
    <name evidence="3" type="ORF">CH341_15880</name>
</gene>
<keyword evidence="1" id="KW-0812">Transmembrane</keyword>
<keyword evidence="1" id="KW-1133">Transmembrane helix</keyword>
<evidence type="ECO:0000256" key="1">
    <source>
        <dbReference type="SAM" id="Phobius"/>
    </source>
</evidence>
<keyword evidence="1" id="KW-0472">Membrane</keyword>
<reference evidence="3 4" key="1">
    <citation type="submission" date="2017-07" db="EMBL/GenBank/DDBJ databases">
        <title>Draft Genome Sequences of Select Purple Nonsulfur Bacteria.</title>
        <authorList>
            <person name="Lasarre B."/>
            <person name="Mckinlay J.B."/>
        </authorList>
    </citation>
    <scope>NUCLEOTIDE SEQUENCE [LARGE SCALE GENOMIC DNA]</scope>
    <source>
        <strain evidence="3 4">DSM 5909</strain>
    </source>
</reference>
<keyword evidence="4" id="KW-1185">Reference proteome</keyword>
<protein>
    <recommendedName>
        <fullName evidence="5">DUF2975 domain-containing protein</fullName>
    </recommendedName>
</protein>
<dbReference type="EMBL" id="NPEX01000104">
    <property type="protein sequence ID" value="RAI43140.1"/>
    <property type="molecule type" value="Genomic_DNA"/>
</dbReference>
<dbReference type="AlphaFoldDB" id="A0A327KW78"/>
<feature type="transmembrane region" description="Helical" evidence="1">
    <location>
        <begin position="80"/>
        <end position="99"/>
    </location>
</feature>
<evidence type="ECO:0000313" key="3">
    <source>
        <dbReference type="EMBL" id="RAI43140.1"/>
    </source>
</evidence>